<reference evidence="7 8" key="1">
    <citation type="submission" date="2016-11" db="EMBL/GenBank/DDBJ databases">
        <title>Interaction between Lactobacillus species and yeast in water kefir.</title>
        <authorList>
            <person name="Behr J."/>
            <person name="Xu D."/>
            <person name="Vogel R.F."/>
        </authorList>
    </citation>
    <scope>NUCLEOTIDE SEQUENCE [LARGE SCALE GENOMIC DNA]</scope>
    <source>
        <strain evidence="7 8">TMW 1.1822</strain>
    </source>
</reference>
<dbReference type="AlphaFoldDB" id="A0A3Q8CTR8"/>
<evidence type="ECO:0000313" key="7">
    <source>
        <dbReference type="EMBL" id="AUJ30876.1"/>
    </source>
</evidence>
<protein>
    <submittedName>
        <fullName evidence="7">Amino acid transporter</fullName>
    </submittedName>
</protein>
<gene>
    <name evidence="7" type="ORF">BSQ49_06170</name>
</gene>
<accession>A0A3Q8CTR8</accession>
<feature type="transmembrane region" description="Helical" evidence="6">
    <location>
        <begin position="142"/>
        <end position="164"/>
    </location>
</feature>
<feature type="transmembrane region" description="Helical" evidence="6">
    <location>
        <begin position="64"/>
        <end position="88"/>
    </location>
</feature>
<keyword evidence="4 6" id="KW-1133">Transmembrane helix</keyword>
<comment type="subcellular location">
    <subcellularLocation>
        <location evidence="1">Cell membrane</location>
        <topology evidence="1">Multi-pass membrane protein</topology>
    </subcellularLocation>
</comment>
<evidence type="ECO:0000256" key="5">
    <source>
        <dbReference type="ARBA" id="ARBA00023136"/>
    </source>
</evidence>
<evidence type="ECO:0000256" key="2">
    <source>
        <dbReference type="ARBA" id="ARBA00022475"/>
    </source>
</evidence>
<dbReference type="KEGG" id="lhw:BSQ49_06170"/>
<evidence type="ECO:0000256" key="3">
    <source>
        <dbReference type="ARBA" id="ARBA00022692"/>
    </source>
</evidence>
<keyword evidence="3 6" id="KW-0812">Transmembrane</keyword>
<sequence>MIFYNGLLLGFALVAPIGMQNLYVFNNALSNSLQRAYLYSMFIWIANSSFVLFAYFRFGTLVNAYLLLKIIVMFVGSFLVIWMGAIILRTSQAIQLKTEQNGMTVKKALTSALIVSWANPQAIIDGSITLSAFRGTLNNQEVWPFVLGIVAATFIWFNAITFIISLLKTRLPRNIIFWFNVVSGTILIGYGFYLMYEVYQLIV</sequence>
<proteinExistence type="predicted"/>
<keyword evidence="5 6" id="KW-0472">Membrane</keyword>
<feature type="transmembrane region" description="Helical" evidence="6">
    <location>
        <begin position="37"/>
        <end position="58"/>
    </location>
</feature>
<evidence type="ECO:0000313" key="8">
    <source>
        <dbReference type="Proteomes" id="UP000314960"/>
    </source>
</evidence>
<keyword evidence="2" id="KW-1003">Cell membrane</keyword>
<feature type="transmembrane region" description="Helical" evidence="6">
    <location>
        <begin position="6"/>
        <end position="25"/>
    </location>
</feature>
<evidence type="ECO:0000256" key="1">
    <source>
        <dbReference type="ARBA" id="ARBA00004651"/>
    </source>
</evidence>
<name>A0A3Q8CTR8_9LACO</name>
<dbReference type="Proteomes" id="UP000314960">
    <property type="component" value="Chromosome"/>
</dbReference>
<dbReference type="PANTHER" id="PTHR30086:SF20">
    <property type="entry name" value="ARGININE EXPORTER PROTEIN ARGO-RELATED"/>
    <property type="match status" value="1"/>
</dbReference>
<organism evidence="7 8">
    <name type="scientific">Liquorilactobacillus hordei</name>
    <dbReference type="NCBI Taxonomy" id="468911"/>
    <lineage>
        <taxon>Bacteria</taxon>
        <taxon>Bacillati</taxon>
        <taxon>Bacillota</taxon>
        <taxon>Bacilli</taxon>
        <taxon>Lactobacillales</taxon>
        <taxon>Lactobacillaceae</taxon>
        <taxon>Liquorilactobacillus</taxon>
    </lineage>
</organism>
<dbReference type="GO" id="GO:0005886">
    <property type="term" value="C:plasma membrane"/>
    <property type="evidence" value="ECO:0007669"/>
    <property type="project" value="UniProtKB-SubCell"/>
</dbReference>
<dbReference type="InterPro" id="IPR001123">
    <property type="entry name" value="LeuE-type"/>
</dbReference>
<feature type="transmembrane region" description="Helical" evidence="6">
    <location>
        <begin position="176"/>
        <end position="196"/>
    </location>
</feature>
<dbReference type="Pfam" id="PF01810">
    <property type="entry name" value="LysE"/>
    <property type="match status" value="1"/>
</dbReference>
<evidence type="ECO:0000256" key="4">
    <source>
        <dbReference type="ARBA" id="ARBA00022989"/>
    </source>
</evidence>
<dbReference type="EMBL" id="CP018176">
    <property type="protein sequence ID" value="AUJ30876.1"/>
    <property type="molecule type" value="Genomic_DNA"/>
</dbReference>
<evidence type="ECO:0000256" key="6">
    <source>
        <dbReference type="SAM" id="Phobius"/>
    </source>
</evidence>
<dbReference type="GO" id="GO:0015171">
    <property type="term" value="F:amino acid transmembrane transporter activity"/>
    <property type="evidence" value="ECO:0007669"/>
    <property type="project" value="TreeGrafter"/>
</dbReference>
<dbReference type="PANTHER" id="PTHR30086">
    <property type="entry name" value="ARGININE EXPORTER PROTEIN ARGO"/>
    <property type="match status" value="1"/>
</dbReference>